<dbReference type="Proteomes" id="UP000595253">
    <property type="component" value="Chromosome"/>
</dbReference>
<accession>A0AAD1NH00</accession>
<sequence length="58" mass="7321">MKWAEKEQLENVLLLKNKTLIEKRKSFDLRFFVLINSFKNQLMDRRIHEKEKFWSKFF</sequence>
<evidence type="ECO:0000313" key="2">
    <source>
        <dbReference type="Proteomes" id="UP000595253"/>
    </source>
</evidence>
<organism evidence="1 2">
    <name type="scientific">Lactococcus lactis subsp. cremoris</name>
    <name type="common">Streptococcus cremoris</name>
    <dbReference type="NCBI Taxonomy" id="1359"/>
    <lineage>
        <taxon>Bacteria</taxon>
        <taxon>Bacillati</taxon>
        <taxon>Bacillota</taxon>
        <taxon>Bacilli</taxon>
        <taxon>Lactobacillales</taxon>
        <taxon>Streptococcaceae</taxon>
        <taxon>Lactococcus</taxon>
    </lineage>
</organism>
<name>A0AAD1NH00_LACLC</name>
<dbReference type="AlphaFoldDB" id="A0AAD1NH00"/>
<evidence type="ECO:0000313" key="1">
    <source>
        <dbReference type="EMBL" id="BCO05213.1"/>
    </source>
</evidence>
<proteinExistence type="predicted"/>
<dbReference type="EMBL" id="AP024222">
    <property type="protein sequence ID" value="BCO05213.1"/>
    <property type="molecule type" value="Genomic_DNA"/>
</dbReference>
<reference evidence="1 2" key="1">
    <citation type="submission" date="2020-12" db="EMBL/GenBank/DDBJ databases">
        <title>Complete genome sequence of lactococcus lactis subsp. cremoris strain EPSC and strain G3-2.</title>
        <authorList>
            <person name="Kita K."/>
            <person name="Ishikawa S."/>
        </authorList>
    </citation>
    <scope>NUCLEOTIDE SEQUENCE [LARGE SCALE GENOMIC DNA]</scope>
    <source>
        <strain evidence="1 2">EPSC</strain>
    </source>
</reference>
<gene>
    <name evidence="1" type="ORF">LLC_04530</name>
</gene>
<protein>
    <submittedName>
        <fullName evidence="1">Uncharacterized protein</fullName>
    </submittedName>
</protein>